<dbReference type="Proteomes" id="UP001057402">
    <property type="component" value="Chromosome 12"/>
</dbReference>
<evidence type="ECO:0000313" key="1">
    <source>
        <dbReference type="EMBL" id="KAI4302319.1"/>
    </source>
</evidence>
<gene>
    <name evidence="1" type="ORF">MLD38_038079</name>
</gene>
<dbReference type="EMBL" id="CM042891">
    <property type="protein sequence ID" value="KAI4302319.1"/>
    <property type="molecule type" value="Genomic_DNA"/>
</dbReference>
<reference evidence="2" key="1">
    <citation type="journal article" date="2023" name="Front. Plant Sci.">
        <title>Chromosomal-level genome assembly of Melastoma candidum provides insights into trichome evolution.</title>
        <authorList>
            <person name="Zhong Y."/>
            <person name="Wu W."/>
            <person name="Sun C."/>
            <person name="Zou P."/>
            <person name="Liu Y."/>
            <person name="Dai S."/>
            <person name="Zhou R."/>
        </authorList>
    </citation>
    <scope>NUCLEOTIDE SEQUENCE [LARGE SCALE GENOMIC DNA]</scope>
</reference>
<organism evidence="1 2">
    <name type="scientific">Melastoma candidum</name>
    <dbReference type="NCBI Taxonomy" id="119954"/>
    <lineage>
        <taxon>Eukaryota</taxon>
        <taxon>Viridiplantae</taxon>
        <taxon>Streptophyta</taxon>
        <taxon>Embryophyta</taxon>
        <taxon>Tracheophyta</taxon>
        <taxon>Spermatophyta</taxon>
        <taxon>Magnoliopsida</taxon>
        <taxon>eudicotyledons</taxon>
        <taxon>Gunneridae</taxon>
        <taxon>Pentapetalae</taxon>
        <taxon>rosids</taxon>
        <taxon>malvids</taxon>
        <taxon>Myrtales</taxon>
        <taxon>Melastomataceae</taxon>
        <taxon>Melastomatoideae</taxon>
        <taxon>Melastomateae</taxon>
        <taxon>Melastoma</taxon>
    </lineage>
</organism>
<proteinExistence type="predicted"/>
<protein>
    <submittedName>
        <fullName evidence="1">Uncharacterized protein</fullName>
    </submittedName>
</protein>
<sequence>MAAIARSRMFQRRLFSLVSGNRATPLDRISSEGSSGHGSSLAGSMRLLLTQHGQYGGHYGQRWVQTLSGSNEEAFVSQQTNTAESSTLLVDALEDRKISSAAKVDFTAISNLKTSSRHDLAMVFTCKVCETRSVKTACRESYEKGVVVVRCSGCDNYHLIADRLGMFGQPGSVEDFLAARGEDVKKGSMDTLNLTLEDLAGKRP</sequence>
<name>A0ACB9KYG7_9MYRT</name>
<evidence type="ECO:0000313" key="2">
    <source>
        <dbReference type="Proteomes" id="UP001057402"/>
    </source>
</evidence>
<comment type="caution">
    <text evidence="1">The sequence shown here is derived from an EMBL/GenBank/DDBJ whole genome shotgun (WGS) entry which is preliminary data.</text>
</comment>
<accession>A0ACB9KYG7</accession>
<keyword evidence="2" id="KW-1185">Reference proteome</keyword>